<reference evidence="2" key="1">
    <citation type="submission" date="2016-10" db="EMBL/GenBank/DDBJ databases">
        <authorList>
            <person name="Varghese N."/>
            <person name="Submissions S."/>
        </authorList>
    </citation>
    <scope>NUCLEOTIDE SEQUENCE [LARGE SCALE GENOMIC DNA]</scope>
    <source>
        <strain evidence="2">DSM 26922</strain>
    </source>
</reference>
<dbReference type="Proteomes" id="UP000199441">
    <property type="component" value="Unassembled WGS sequence"/>
</dbReference>
<keyword evidence="2" id="KW-1185">Reference proteome</keyword>
<evidence type="ECO:0000313" key="1">
    <source>
        <dbReference type="EMBL" id="SDX37397.1"/>
    </source>
</evidence>
<proteinExistence type="predicted"/>
<gene>
    <name evidence="1" type="ORF">SAMN04488001_3067</name>
</gene>
<name>A0A1H3B621_9RHOB</name>
<organism evidence="1 2">
    <name type="scientific">Litoreibacter albidus</name>
    <dbReference type="NCBI Taxonomy" id="670155"/>
    <lineage>
        <taxon>Bacteria</taxon>
        <taxon>Pseudomonadati</taxon>
        <taxon>Pseudomonadota</taxon>
        <taxon>Alphaproteobacteria</taxon>
        <taxon>Rhodobacterales</taxon>
        <taxon>Roseobacteraceae</taxon>
        <taxon>Litoreibacter</taxon>
    </lineage>
</organism>
<evidence type="ECO:0000313" key="2">
    <source>
        <dbReference type="Proteomes" id="UP000199441"/>
    </source>
</evidence>
<dbReference type="RefSeq" id="WP_089947798.1">
    <property type="nucleotide sequence ID" value="NZ_FNOI01000006.1"/>
</dbReference>
<dbReference type="OrthoDB" id="5500342at2"/>
<sequence length="197" mass="21519">MTRALSVACQCGAFQAEIHDPHAASCNHAICYCKDCQAFAQHLGQGPHVLDFAGGTDLFQTQPSQVRIISGADKLAVLQLAPKGLYRWHTSCCNTALCNTMGTPKLSFVGFMTANITERDALPPVTIKYKPEHATAPVPKPHGSLLRFAGFTIRNLLKARITGSWKKNPFFGDDARSVVKPYVLSEAERDAAYRQVT</sequence>
<dbReference type="EMBL" id="FNOI01000006">
    <property type="protein sequence ID" value="SDX37397.1"/>
    <property type="molecule type" value="Genomic_DNA"/>
</dbReference>
<protein>
    <recommendedName>
        <fullName evidence="3">CENP-V/GFA domain-containing protein</fullName>
    </recommendedName>
</protein>
<evidence type="ECO:0008006" key="3">
    <source>
        <dbReference type="Google" id="ProtNLM"/>
    </source>
</evidence>
<dbReference type="STRING" id="670155.SAMN04488001_3067"/>
<accession>A0A1H3B621</accession>
<dbReference type="AlphaFoldDB" id="A0A1H3B621"/>
<dbReference type="InterPro" id="IPR046149">
    <property type="entry name" value="DUF6151"/>
</dbReference>
<dbReference type="Pfam" id="PF19648">
    <property type="entry name" value="DUF6151"/>
    <property type="match status" value="1"/>
</dbReference>
<dbReference type="Gene3D" id="3.90.1590.10">
    <property type="entry name" value="glutathione-dependent formaldehyde- activating enzyme (gfa)"/>
    <property type="match status" value="1"/>
</dbReference>